<dbReference type="VEuPathDB" id="ToxoDB:CSUI_009619"/>
<reference evidence="2 3" key="1">
    <citation type="journal article" date="2017" name="Int. J. Parasitol.">
        <title>The genome of the protozoan parasite Cystoisospora suis and a reverse vaccinology approach to identify vaccine candidates.</title>
        <authorList>
            <person name="Palmieri N."/>
            <person name="Shrestha A."/>
            <person name="Ruttkowski B."/>
            <person name="Beck T."/>
            <person name="Vogl C."/>
            <person name="Tomley F."/>
            <person name="Blake D.P."/>
            <person name="Joachim A."/>
        </authorList>
    </citation>
    <scope>NUCLEOTIDE SEQUENCE [LARGE SCALE GENOMIC DNA]</scope>
    <source>
        <strain evidence="2 3">Wien I</strain>
    </source>
</reference>
<keyword evidence="3" id="KW-1185">Reference proteome</keyword>
<accession>A0A2C6KHH0</accession>
<name>A0A2C6KHH0_9APIC</name>
<proteinExistence type="predicted"/>
<evidence type="ECO:0000259" key="1">
    <source>
        <dbReference type="Pfam" id="PF04092"/>
    </source>
</evidence>
<dbReference type="SUPFAM" id="SSF74877">
    <property type="entry name" value="Major surface antigen p30, SAG1"/>
    <property type="match status" value="1"/>
</dbReference>
<dbReference type="GO" id="GO:0016020">
    <property type="term" value="C:membrane"/>
    <property type="evidence" value="ECO:0007669"/>
    <property type="project" value="InterPro"/>
</dbReference>
<dbReference type="InterPro" id="IPR007226">
    <property type="entry name" value="SRS_dom"/>
</dbReference>
<dbReference type="InterPro" id="IPR036755">
    <property type="entry name" value="SRS_dom_sf"/>
</dbReference>
<dbReference type="AlphaFoldDB" id="A0A2C6KHH0"/>
<sequence>MDVNAATAVECKAGQQTLDIKAANGTASFKCGTDLDLDPAYQTNMTAYESTESTNAVPLTNIVPNAKFTTTADAAPQTNTEQPSAAGGAATVSTYHLNVPELPATDKTVVFKCVAKKAQSAPTPPSQAAAAAAPETPETKGCVMIIKVAKSAASIAASPIAAVGSIALAVLASVAGQGF</sequence>
<comment type="caution">
    <text evidence="2">The sequence shown here is derived from an EMBL/GenBank/DDBJ whole genome shotgun (WGS) entry which is preliminary data.</text>
</comment>
<organism evidence="2 3">
    <name type="scientific">Cystoisospora suis</name>
    <dbReference type="NCBI Taxonomy" id="483139"/>
    <lineage>
        <taxon>Eukaryota</taxon>
        <taxon>Sar</taxon>
        <taxon>Alveolata</taxon>
        <taxon>Apicomplexa</taxon>
        <taxon>Conoidasida</taxon>
        <taxon>Coccidia</taxon>
        <taxon>Eucoccidiorida</taxon>
        <taxon>Eimeriorina</taxon>
        <taxon>Sarcocystidae</taxon>
        <taxon>Cystoisospora</taxon>
    </lineage>
</organism>
<dbReference type="RefSeq" id="XP_067918296.1">
    <property type="nucleotide sequence ID" value="XM_068069732.1"/>
</dbReference>
<evidence type="ECO:0000313" key="3">
    <source>
        <dbReference type="Proteomes" id="UP000221165"/>
    </source>
</evidence>
<dbReference type="Gene3D" id="2.60.40.1320">
    <property type="entry name" value="SRS domain"/>
    <property type="match status" value="1"/>
</dbReference>
<dbReference type="GeneID" id="94432943"/>
<dbReference type="Proteomes" id="UP000221165">
    <property type="component" value="Unassembled WGS sequence"/>
</dbReference>
<dbReference type="Pfam" id="PF04092">
    <property type="entry name" value="SAG"/>
    <property type="match status" value="1"/>
</dbReference>
<evidence type="ECO:0000313" key="2">
    <source>
        <dbReference type="EMBL" id="PHJ16569.1"/>
    </source>
</evidence>
<protein>
    <recommendedName>
        <fullName evidence="1">SRS domain-containing protein</fullName>
    </recommendedName>
</protein>
<gene>
    <name evidence="2" type="ORF">CSUI_009619</name>
</gene>
<dbReference type="EMBL" id="MIGC01005807">
    <property type="protein sequence ID" value="PHJ16569.1"/>
    <property type="molecule type" value="Genomic_DNA"/>
</dbReference>
<feature type="domain" description="SRS" evidence="1">
    <location>
        <begin position="11"/>
        <end position="148"/>
    </location>
</feature>